<evidence type="ECO:0000256" key="1">
    <source>
        <dbReference type="SAM" id="Phobius"/>
    </source>
</evidence>
<feature type="transmembrane region" description="Helical" evidence="1">
    <location>
        <begin position="14"/>
        <end position="32"/>
    </location>
</feature>
<accession>A0A430B3J5</accession>
<keyword evidence="1" id="KW-0812">Transmembrane</keyword>
<sequence length="141" mass="16583">MYSFKTNPKNKRKIIFLAIIYLVIIIFFIDPITDKGELLITSILCIMPFLFLYLEGKATFTVTEDSYIYNYFGEKIFSKDKYKLRAGGLTVRGFGDKAETCYQLRIIHNDSYEMAQEIKMSMEYTEYTKHCLALKRIGEFK</sequence>
<protein>
    <submittedName>
        <fullName evidence="2">Uncharacterized protein</fullName>
    </submittedName>
</protein>
<keyword evidence="1" id="KW-1133">Transmembrane helix</keyword>
<organism evidence="2 3">
    <name type="scientific">Vagococcus carniphilus</name>
    <dbReference type="NCBI Taxonomy" id="218144"/>
    <lineage>
        <taxon>Bacteria</taxon>
        <taxon>Bacillati</taxon>
        <taxon>Bacillota</taxon>
        <taxon>Bacilli</taxon>
        <taxon>Lactobacillales</taxon>
        <taxon>Enterococcaceae</taxon>
        <taxon>Vagococcus</taxon>
    </lineage>
</organism>
<dbReference type="GeneID" id="95579572"/>
<feature type="transmembrane region" description="Helical" evidence="1">
    <location>
        <begin position="38"/>
        <end position="54"/>
    </location>
</feature>
<evidence type="ECO:0000313" key="3">
    <source>
        <dbReference type="Proteomes" id="UP000288028"/>
    </source>
</evidence>
<dbReference type="EMBL" id="NGKB01000006">
    <property type="protein sequence ID" value="RSU14915.1"/>
    <property type="molecule type" value="Genomic_DNA"/>
</dbReference>
<keyword evidence="3" id="KW-1185">Reference proteome</keyword>
<dbReference type="AlphaFoldDB" id="A0A430B3J5"/>
<proteinExistence type="predicted"/>
<evidence type="ECO:0000313" key="2">
    <source>
        <dbReference type="EMBL" id="RSU14915.1"/>
    </source>
</evidence>
<dbReference type="Proteomes" id="UP000288028">
    <property type="component" value="Unassembled WGS sequence"/>
</dbReference>
<name>A0A430B3J5_9ENTE</name>
<keyword evidence="1" id="KW-0472">Membrane</keyword>
<dbReference type="RefSeq" id="WP_126793610.1">
    <property type="nucleotide sequence ID" value="NZ_CP060720.1"/>
</dbReference>
<gene>
    <name evidence="2" type="ORF">CBF28_07545</name>
</gene>
<comment type="caution">
    <text evidence="2">The sequence shown here is derived from an EMBL/GenBank/DDBJ whole genome shotgun (WGS) entry which is preliminary data.</text>
</comment>
<reference evidence="2 3" key="1">
    <citation type="submission" date="2017-05" db="EMBL/GenBank/DDBJ databases">
        <title>Vagococcus spp. assemblies.</title>
        <authorList>
            <person name="Gulvik C.A."/>
        </authorList>
    </citation>
    <scope>NUCLEOTIDE SEQUENCE [LARGE SCALE GENOMIC DNA]</scope>
    <source>
        <strain evidence="2 3">SS1714</strain>
    </source>
</reference>